<gene>
    <name evidence="15" type="ORF">BXY39_2258</name>
</gene>
<evidence type="ECO:0000259" key="13">
    <source>
        <dbReference type="Pfam" id="PF03958"/>
    </source>
</evidence>
<feature type="region of interest" description="Disordered" evidence="11">
    <location>
        <begin position="709"/>
        <end position="733"/>
    </location>
</feature>
<evidence type="ECO:0000256" key="7">
    <source>
        <dbReference type="ARBA" id="ARBA00022927"/>
    </source>
</evidence>
<evidence type="ECO:0000313" key="16">
    <source>
        <dbReference type="Proteomes" id="UP000271227"/>
    </source>
</evidence>
<dbReference type="PRINTS" id="PR01032">
    <property type="entry name" value="PHAGEIV"/>
</dbReference>
<keyword evidence="16" id="KW-1185">Reference proteome</keyword>
<evidence type="ECO:0000256" key="8">
    <source>
        <dbReference type="ARBA" id="ARBA00023136"/>
    </source>
</evidence>
<dbReference type="OrthoDB" id="9775455at2"/>
<keyword evidence="9" id="KW-0998">Cell outer membrane</keyword>
<evidence type="ECO:0000256" key="1">
    <source>
        <dbReference type="ARBA" id="ARBA00004442"/>
    </source>
</evidence>
<dbReference type="Pfam" id="PF21305">
    <property type="entry name" value="type_II_gspD_N0"/>
    <property type="match status" value="1"/>
</dbReference>
<keyword evidence="7" id="KW-0653">Protein transport</keyword>
<protein>
    <submittedName>
        <fullName evidence="15">Type II secretion system protein D (GspD)</fullName>
    </submittedName>
</protein>
<comment type="similarity">
    <text evidence="2">Belongs to the bacterial secretin family. GSP D subfamily.</text>
</comment>
<evidence type="ECO:0000256" key="6">
    <source>
        <dbReference type="ARBA" id="ARBA00022729"/>
    </source>
</evidence>
<evidence type="ECO:0000256" key="11">
    <source>
        <dbReference type="SAM" id="MobiDB-lite"/>
    </source>
</evidence>
<dbReference type="InterPro" id="IPR004846">
    <property type="entry name" value="T2SS/T3SS_dom"/>
</dbReference>
<name>A0A3M0CFH5_9PROT</name>
<dbReference type="GO" id="GO:0015627">
    <property type="term" value="C:type II protein secretion system complex"/>
    <property type="evidence" value="ECO:0007669"/>
    <property type="project" value="InterPro"/>
</dbReference>
<evidence type="ECO:0000313" key="15">
    <source>
        <dbReference type="EMBL" id="RMB08162.1"/>
    </source>
</evidence>
<dbReference type="InterPro" id="IPR005644">
    <property type="entry name" value="NolW-like"/>
</dbReference>
<feature type="domain" description="GspD-like N0" evidence="14">
    <location>
        <begin position="88"/>
        <end position="157"/>
    </location>
</feature>
<feature type="domain" description="NolW-like" evidence="13">
    <location>
        <begin position="253"/>
        <end position="319"/>
    </location>
</feature>
<dbReference type="NCBIfam" id="TIGR02517">
    <property type="entry name" value="type_II_gspD"/>
    <property type="match status" value="1"/>
</dbReference>
<dbReference type="GO" id="GO:0009279">
    <property type="term" value="C:cell outer membrane"/>
    <property type="evidence" value="ECO:0007669"/>
    <property type="project" value="UniProtKB-SubCell"/>
</dbReference>
<organism evidence="15 16">
    <name type="scientific">Eilatimonas milleporae</name>
    <dbReference type="NCBI Taxonomy" id="911205"/>
    <lineage>
        <taxon>Bacteria</taxon>
        <taxon>Pseudomonadati</taxon>
        <taxon>Pseudomonadota</taxon>
        <taxon>Alphaproteobacteria</taxon>
        <taxon>Kordiimonadales</taxon>
        <taxon>Kordiimonadaceae</taxon>
        <taxon>Eilatimonas</taxon>
    </lineage>
</organism>
<evidence type="ECO:0000256" key="10">
    <source>
        <dbReference type="RuleBase" id="RU004004"/>
    </source>
</evidence>
<evidence type="ECO:0000256" key="9">
    <source>
        <dbReference type="ARBA" id="ARBA00023237"/>
    </source>
</evidence>
<dbReference type="InterPro" id="IPR001775">
    <property type="entry name" value="GspD/PilQ"/>
</dbReference>
<keyword evidence="4" id="KW-1134">Transmembrane beta strand</keyword>
<dbReference type="InterPro" id="IPR013356">
    <property type="entry name" value="T2SS_GspD"/>
</dbReference>
<evidence type="ECO:0000259" key="14">
    <source>
        <dbReference type="Pfam" id="PF21305"/>
    </source>
</evidence>
<keyword evidence="3 10" id="KW-0813">Transport</keyword>
<dbReference type="EMBL" id="REFR01000011">
    <property type="protein sequence ID" value="RMB08162.1"/>
    <property type="molecule type" value="Genomic_DNA"/>
</dbReference>
<dbReference type="InterPro" id="IPR038591">
    <property type="entry name" value="NolW-like_sf"/>
</dbReference>
<evidence type="ECO:0000256" key="2">
    <source>
        <dbReference type="ARBA" id="ARBA00006980"/>
    </source>
</evidence>
<keyword evidence="6" id="KW-0732">Signal</keyword>
<dbReference type="Pfam" id="PF03958">
    <property type="entry name" value="Secretin_N"/>
    <property type="match status" value="3"/>
</dbReference>
<feature type="domain" description="NolW-like" evidence="13">
    <location>
        <begin position="186"/>
        <end position="246"/>
    </location>
</feature>
<dbReference type="PANTHER" id="PTHR30332">
    <property type="entry name" value="PROBABLE GENERAL SECRETION PATHWAY PROTEIN D"/>
    <property type="match status" value="1"/>
</dbReference>
<dbReference type="PANTHER" id="PTHR30332:SF25">
    <property type="entry name" value="SECRETIN XPSD"/>
    <property type="match status" value="1"/>
</dbReference>
<dbReference type="Proteomes" id="UP000271227">
    <property type="component" value="Unassembled WGS sequence"/>
</dbReference>
<dbReference type="Gene3D" id="3.55.50.30">
    <property type="match status" value="1"/>
</dbReference>
<evidence type="ECO:0000256" key="5">
    <source>
        <dbReference type="ARBA" id="ARBA00022692"/>
    </source>
</evidence>
<accession>A0A3M0CFH5</accession>
<feature type="domain" description="Type II/III secretion system secretin-like" evidence="12">
    <location>
        <begin position="526"/>
        <end position="691"/>
    </location>
</feature>
<proteinExistence type="inferred from homology"/>
<dbReference type="Gene3D" id="3.30.1370.120">
    <property type="match status" value="3"/>
</dbReference>
<keyword evidence="5" id="KW-0812">Transmembrane</keyword>
<dbReference type="PROSITE" id="PS51257">
    <property type="entry name" value="PROKAR_LIPOPROTEIN"/>
    <property type="match status" value="1"/>
</dbReference>
<dbReference type="Pfam" id="PF00263">
    <property type="entry name" value="Secretin"/>
    <property type="match status" value="1"/>
</dbReference>
<sequence length="733" mass="77479">MTGLRFVFLGGLVGLLAACGAHRGPTEPLELGSGTERADGTNATYQSQATEVQTDAPQGFVKRGSGDRIASRLPSATRWQADGAGLKLNFQNADIAAVADAVLGEALGLTYSIDPSIDGRITLQTNEAVPREAVLFALESALQPVGVSLVDEGGFYKLMPALDRTRDGTTPVVGLSAKQLRAGYGVHVVPLSFTSAERVAELITPFVPARAKITVDPQRNLLMIAGTGPERLSLVDMVSVFDVDWMSGLTYGLVPLRAAEASALVRELDTVFSSASDGLASDVIRFVPVERLNAILVIAANADLLVRAEEWVEQLDTGGENAGNRLYIYKVQNGRARDLAAVLGGLFGAQQQVQSFAGAGGVAPGQRAAVMNAPMPGRGGAPLGGGAGQGASAFGAGQTARDANTISAGTPRVSQSEPLVSFANERMRIIADERNNALLVLATPGDYQLVRNSIRQLDVEPLQVLIDAAVIEVGLNDDLEYGVQWFFESGDFNFTNTSGTSNTITPSAPGFSGIFNSGDVNIIVDALDSVTDIEILSSPQLMVMNNQTATLQVGDEVPVPQGTALNLQGDSDTLFNTITFRSTGVILQVTPRVNANGMVLLDIEQEVSSVVETESSGIDAPTIQQRRISSTVAVRSGETLALGGLIQSSTTIIDSGVPVLKNIPLLGNAFKNRDERRQRTELLILVTPRVVGSVEEARSVTEELRRRMRGLEPLIKPRAAGGPESGDLDDRNR</sequence>
<dbReference type="AlphaFoldDB" id="A0A3M0CFH5"/>
<feature type="domain" description="NolW-like" evidence="13">
    <location>
        <begin position="328"/>
        <end position="463"/>
    </location>
</feature>
<dbReference type="RefSeq" id="WP_121938899.1">
    <property type="nucleotide sequence ID" value="NZ_REFR01000011.1"/>
</dbReference>
<comment type="subcellular location">
    <subcellularLocation>
        <location evidence="1 10">Cell outer membrane</location>
    </subcellularLocation>
</comment>
<evidence type="ECO:0000259" key="12">
    <source>
        <dbReference type="Pfam" id="PF00263"/>
    </source>
</evidence>
<comment type="caution">
    <text evidence="15">The sequence shown here is derived from an EMBL/GenBank/DDBJ whole genome shotgun (WGS) entry which is preliminary data.</text>
</comment>
<evidence type="ECO:0000256" key="3">
    <source>
        <dbReference type="ARBA" id="ARBA00022448"/>
    </source>
</evidence>
<keyword evidence="8" id="KW-0472">Membrane</keyword>
<dbReference type="InParanoid" id="A0A3M0CFH5"/>
<dbReference type="GO" id="GO:0015628">
    <property type="term" value="P:protein secretion by the type II secretion system"/>
    <property type="evidence" value="ECO:0007669"/>
    <property type="project" value="InterPro"/>
</dbReference>
<dbReference type="InterPro" id="IPR050810">
    <property type="entry name" value="Bact_Secretion_Sys_Channel"/>
</dbReference>
<reference evidence="15 16" key="1">
    <citation type="submission" date="2018-10" db="EMBL/GenBank/DDBJ databases">
        <title>Genomic Encyclopedia of Archaeal and Bacterial Type Strains, Phase II (KMG-II): from individual species to whole genera.</title>
        <authorList>
            <person name="Goeker M."/>
        </authorList>
    </citation>
    <scope>NUCLEOTIDE SEQUENCE [LARGE SCALE GENOMIC DNA]</scope>
    <source>
        <strain evidence="15 16">DSM 25217</strain>
    </source>
</reference>
<dbReference type="InterPro" id="IPR049371">
    <property type="entry name" value="GspD-like_N0"/>
</dbReference>
<evidence type="ECO:0000256" key="4">
    <source>
        <dbReference type="ARBA" id="ARBA00022452"/>
    </source>
</evidence>
<dbReference type="PRINTS" id="PR00811">
    <property type="entry name" value="BCTERIALGSPD"/>
</dbReference>